<keyword evidence="8 10" id="KW-0067">ATP-binding</keyword>
<keyword evidence="3 10" id="KW-0808">Transferase</keyword>
<feature type="domain" description="Rhodanese" evidence="12">
    <location>
        <begin position="367"/>
        <end position="478"/>
    </location>
</feature>
<feature type="binding site" evidence="10">
    <location>
        <position position="236"/>
    </location>
    <ligand>
        <name>Zn(2+)</name>
        <dbReference type="ChEBI" id="CHEBI:29105"/>
    </ligand>
</feature>
<comment type="cofactor">
    <cofactor evidence="10">
        <name>Zn(2+)</name>
        <dbReference type="ChEBI" id="CHEBI:29105"/>
    </cofactor>
    <text evidence="10">Binds 1 zinc ion per subunit.</text>
</comment>
<evidence type="ECO:0000256" key="8">
    <source>
        <dbReference type="ARBA" id="ARBA00022840"/>
    </source>
</evidence>
<accession>A0ABQ7GUQ5</accession>
<feature type="compositionally biased region" description="Low complexity" evidence="11">
    <location>
        <begin position="42"/>
        <end position="51"/>
    </location>
</feature>
<feature type="binding site" evidence="10">
    <location>
        <position position="147"/>
    </location>
    <ligand>
        <name>ATP</name>
        <dbReference type="ChEBI" id="CHEBI:30616"/>
    </ligand>
</feature>
<keyword evidence="6 10" id="KW-0547">Nucleotide-binding</keyword>
<keyword evidence="9 10" id="KW-0511">Multifunctional enzyme</keyword>
<dbReference type="PROSITE" id="PS50206">
    <property type="entry name" value="RHODANESE_3"/>
    <property type="match status" value="1"/>
</dbReference>
<evidence type="ECO:0000259" key="12">
    <source>
        <dbReference type="PROSITE" id="PS50206"/>
    </source>
</evidence>
<feature type="binding site" evidence="10">
    <location>
        <begin position="191"/>
        <end position="192"/>
    </location>
    <ligand>
        <name>ATP</name>
        <dbReference type="ChEBI" id="CHEBI:30616"/>
    </ligand>
</feature>
<comment type="pathway">
    <text evidence="10">Cofactor biosynthesis; molybdopterin biosynthesis.</text>
</comment>
<dbReference type="PANTHER" id="PTHR10953">
    <property type="entry name" value="UBIQUITIN-ACTIVATING ENZYME E1"/>
    <property type="match status" value="1"/>
</dbReference>
<feature type="active site" description="Glycyl thioester intermediate; for adenylyltransferase activity" evidence="10">
    <location>
        <position position="250"/>
    </location>
</feature>
<feature type="binding site" evidence="10">
    <location>
        <position position="233"/>
    </location>
    <ligand>
        <name>Zn(2+)</name>
        <dbReference type="ChEBI" id="CHEBI:29105"/>
    </ligand>
</feature>
<keyword evidence="5 10" id="KW-0479">Metal-binding</keyword>
<keyword evidence="14" id="KW-1185">Reference proteome</keyword>
<evidence type="ECO:0000256" key="6">
    <source>
        <dbReference type="ARBA" id="ARBA00022741"/>
    </source>
</evidence>
<dbReference type="HAMAP" id="MF_03049">
    <property type="entry name" value="MOCS3_Uba4"/>
    <property type="match status" value="1"/>
</dbReference>
<dbReference type="SMART" id="SM00450">
    <property type="entry name" value="RHOD"/>
    <property type="match status" value="1"/>
</dbReference>
<evidence type="ECO:0000313" key="13">
    <source>
        <dbReference type="EMBL" id="KAF5838278.1"/>
    </source>
</evidence>
<dbReference type="EC" id="2.8.1.11" evidence="10"/>
<evidence type="ECO:0000256" key="9">
    <source>
        <dbReference type="ARBA" id="ARBA00023268"/>
    </source>
</evidence>
<keyword evidence="7 10" id="KW-0862">Zinc</keyword>
<keyword evidence="2 10" id="KW-0963">Cytoplasm</keyword>
<keyword evidence="4 10" id="KW-0819">tRNA processing</keyword>
<dbReference type="Pfam" id="PF00899">
    <property type="entry name" value="ThiF"/>
    <property type="match status" value="1"/>
</dbReference>
<dbReference type="Pfam" id="PF00581">
    <property type="entry name" value="Rhodanese"/>
    <property type="match status" value="1"/>
</dbReference>
<dbReference type="Gene3D" id="3.40.50.720">
    <property type="entry name" value="NAD(P)-binding Rossmann-like Domain"/>
    <property type="match status" value="1"/>
</dbReference>
<evidence type="ECO:0000256" key="1">
    <source>
        <dbReference type="ARBA" id="ARBA00004514"/>
    </source>
</evidence>
<comment type="similarity">
    <text evidence="10">In the N-terminal section; belongs to the HesA/MoeB/ThiF family. UBA4 subfamily.</text>
</comment>
<dbReference type="EC" id="2.7.7.80" evidence="10"/>
<feature type="binding site" evidence="10">
    <location>
        <begin position="130"/>
        <end position="134"/>
    </location>
    <ligand>
        <name>ATP</name>
        <dbReference type="ChEBI" id="CHEBI:30616"/>
    </ligand>
</feature>
<dbReference type="Gene3D" id="3.40.250.10">
    <property type="entry name" value="Rhodanese-like domain"/>
    <property type="match status" value="1"/>
</dbReference>
<dbReference type="PANTHER" id="PTHR10953:SF102">
    <property type="entry name" value="ADENYLYLTRANSFERASE AND SULFURTRANSFERASE MOCS3"/>
    <property type="match status" value="1"/>
</dbReference>
<evidence type="ECO:0000256" key="2">
    <source>
        <dbReference type="ARBA" id="ARBA00022490"/>
    </source>
</evidence>
<reference evidence="13" key="1">
    <citation type="submission" date="2017-08" db="EMBL/GenBank/DDBJ databases">
        <authorList>
            <person name="Polle J.E."/>
            <person name="Barry K."/>
            <person name="Cushman J."/>
            <person name="Schmutz J."/>
            <person name="Tran D."/>
            <person name="Hathwaick L.T."/>
            <person name="Yim W.C."/>
            <person name="Jenkins J."/>
            <person name="Mckie-Krisberg Z.M."/>
            <person name="Prochnik S."/>
            <person name="Lindquist E."/>
            <person name="Dockter R.B."/>
            <person name="Adam C."/>
            <person name="Molina H."/>
            <person name="Bunkerborg J."/>
            <person name="Jin E."/>
            <person name="Buchheim M."/>
            <person name="Magnuson J."/>
        </authorList>
    </citation>
    <scope>NUCLEOTIDE SEQUENCE</scope>
    <source>
        <strain evidence="13">CCAP 19/18</strain>
    </source>
</reference>
<comment type="catalytic activity">
    <reaction evidence="10">
        <text>[molybdopterin-synthase sulfur-carrier protein]-C-terminal Gly-Gly + ATP + H(+) = [molybdopterin-synthase sulfur-carrier protein]-C-terminal Gly-Gly-AMP + diphosphate</text>
        <dbReference type="Rhea" id="RHEA:43616"/>
        <dbReference type="Rhea" id="RHEA-COMP:12159"/>
        <dbReference type="Rhea" id="RHEA-COMP:12202"/>
        <dbReference type="ChEBI" id="CHEBI:15378"/>
        <dbReference type="ChEBI" id="CHEBI:30616"/>
        <dbReference type="ChEBI" id="CHEBI:33019"/>
        <dbReference type="ChEBI" id="CHEBI:90618"/>
        <dbReference type="ChEBI" id="CHEBI:90778"/>
        <dbReference type="EC" id="2.7.7.80"/>
    </reaction>
</comment>
<feature type="binding site" evidence="10">
    <location>
        <position position="308"/>
    </location>
    <ligand>
        <name>Zn(2+)</name>
        <dbReference type="ChEBI" id="CHEBI:29105"/>
    </ligand>
</feature>
<evidence type="ECO:0000256" key="4">
    <source>
        <dbReference type="ARBA" id="ARBA00022694"/>
    </source>
</evidence>
<evidence type="ECO:0000256" key="3">
    <source>
        <dbReference type="ARBA" id="ARBA00022679"/>
    </source>
</evidence>
<comment type="subcellular location">
    <subcellularLocation>
        <location evidence="1">Cytoplasm</location>
        <location evidence="1">Cytosol</location>
    </subcellularLocation>
</comment>
<proteinExistence type="inferred from homology"/>
<dbReference type="InterPro" id="IPR001763">
    <property type="entry name" value="Rhodanese-like_dom"/>
</dbReference>
<dbReference type="InterPro" id="IPR028885">
    <property type="entry name" value="MOCS3/Uba4"/>
</dbReference>
<evidence type="ECO:0000313" key="14">
    <source>
        <dbReference type="Proteomes" id="UP000815325"/>
    </source>
</evidence>
<feature type="active site" description="Cysteine persulfide intermediate; for sulfurtransferase activity" evidence="10">
    <location>
        <position position="438"/>
    </location>
</feature>
<feature type="binding site" evidence="10">
    <location>
        <position position="311"/>
    </location>
    <ligand>
        <name>Zn(2+)</name>
        <dbReference type="ChEBI" id="CHEBI:29105"/>
    </ligand>
</feature>
<dbReference type="SUPFAM" id="SSF69572">
    <property type="entry name" value="Activating enzymes of the ubiquitin-like proteins"/>
    <property type="match status" value="1"/>
</dbReference>
<dbReference type="NCBIfam" id="NF004281">
    <property type="entry name" value="PRK05690.1"/>
    <property type="match status" value="1"/>
</dbReference>
<dbReference type="Proteomes" id="UP000815325">
    <property type="component" value="Unassembled WGS sequence"/>
</dbReference>
<sequence>MAPAEEPRGDELEQKERELALLKQRMALLEQEVADARRRQQHAAASTTAQDGPPPPRSFACSHSLSKEHVQRYSRHLLLPSFGLSAQERLCQGSVLIVGCGGLGSPAALYLAASGVGTLGLVDHDVVDLSNLHRQIIHTEARVGVHKATSAAQACAALNSLVKVNTHMDGFNPANALEIVRGYDVVLDATDNPTTRYLINDACVVLGKPLVSAAAVGTDGQLTVYNYGEDAPCYRCLFPESPAPENCSRCADAGVLGPVPGAMGVLQAVEVVKLLGGVGDVLAKKLLIFDALAGRFTTVRLRGKRTECVACGLCPSITRENLAAYDYVAFTGQAPTDAAPSLSVLPPSLRVTPQQLQGVMSSAAVSGRAPPAVLDVRPANQFSLMHLPNATHIPFEQLDAKVEEVKDLIRGSKCVECSGGGSAEIGEQRPEAGLYVMCRRGNNSQLAVARLRELGVLNAVDVVGGMENWAKSLDPSMPVI</sequence>
<evidence type="ECO:0000256" key="10">
    <source>
        <dbReference type="HAMAP-Rule" id="MF_03049"/>
    </source>
</evidence>
<feature type="region of interest" description="Disordered" evidence="11">
    <location>
        <begin position="32"/>
        <end position="59"/>
    </location>
</feature>
<dbReference type="EMBL" id="MU069584">
    <property type="protein sequence ID" value="KAF5838278.1"/>
    <property type="molecule type" value="Genomic_DNA"/>
</dbReference>
<comment type="function">
    <text evidence="10">Plays a central role in 2-thiolation of mcm(5)S(2)U at tRNA wobble positions of cytosolic tRNA(Lys), tRNA(Glu) and tRNA(Gln). Also essential during biosynthesis of the molybdenum cofactor. Acts by mediating the C-terminal thiocarboxylation of sulfur carriers URM1 and MOCS2A. Its N-terminus first activates URM1 and MOCS2A as acyl-adenylates (-COAMP), then the persulfide sulfur on the catalytic cysteine is transferred to URM1 and MOCS2A to form thiocarboxylation (-COSH) of their C-terminus. The reaction probably involves hydrogen sulfide that is generated from the persulfide intermediate and that acts as nucleophile towards URM1 and MOCS2A. Subsequently, a transient disulfide bond is formed. Does not use thiosulfate as sulfur donor; NFS1 probably acting as a sulfur donor for thiocarboxylation reactions.</text>
</comment>
<organism evidence="13 14">
    <name type="scientific">Dunaliella salina</name>
    <name type="common">Green alga</name>
    <name type="synonym">Protococcus salinus</name>
    <dbReference type="NCBI Taxonomy" id="3046"/>
    <lineage>
        <taxon>Eukaryota</taxon>
        <taxon>Viridiplantae</taxon>
        <taxon>Chlorophyta</taxon>
        <taxon>core chlorophytes</taxon>
        <taxon>Chlorophyceae</taxon>
        <taxon>CS clade</taxon>
        <taxon>Chlamydomonadales</taxon>
        <taxon>Dunaliellaceae</taxon>
        <taxon>Dunaliella</taxon>
    </lineage>
</organism>
<feature type="binding site" evidence="10">
    <location>
        <position position="102"/>
    </location>
    <ligand>
        <name>ATP</name>
        <dbReference type="ChEBI" id="CHEBI:30616"/>
    </ligand>
</feature>
<evidence type="ECO:0000256" key="11">
    <source>
        <dbReference type="SAM" id="MobiDB-lite"/>
    </source>
</evidence>
<feature type="binding site" evidence="10">
    <location>
        <position position="123"/>
    </location>
    <ligand>
        <name>ATP</name>
        <dbReference type="ChEBI" id="CHEBI:30616"/>
    </ligand>
</feature>
<protein>
    <recommendedName>
        <fullName evidence="10">Adenylyltransferase and sulfurtransferase MOCS3</fullName>
    </recommendedName>
    <alternativeName>
        <fullName evidence="10">Molybdenum cofactor synthesis protein 3</fullName>
    </alternativeName>
    <domain>
        <recommendedName>
            <fullName evidence="10">Molybdopterin-synthase adenylyltransferase</fullName>
            <ecNumber evidence="10">2.7.7.80</ecNumber>
        </recommendedName>
        <alternativeName>
            <fullName evidence="10">Adenylyltransferase MOCS3</fullName>
        </alternativeName>
        <alternativeName>
            <fullName evidence="10">Sulfur carrier protein MOCS2A adenylyltransferase</fullName>
        </alternativeName>
    </domain>
    <domain>
        <recommendedName>
            <fullName evidence="10">Molybdopterin-synthase sulfurtransferase</fullName>
            <ecNumber evidence="10">2.8.1.11</ecNumber>
        </recommendedName>
        <alternativeName>
            <fullName evidence="10">Sulfurtransferase MOCS3</fullName>
        </alternativeName>
        <alternativeName>
            <fullName evidence="10">Sulfur carrier protein MOCS2A sulfurtransferase</fullName>
        </alternativeName>
    </domain>
</protein>
<dbReference type="InterPro" id="IPR035985">
    <property type="entry name" value="Ubiquitin-activating_enz"/>
</dbReference>
<dbReference type="InterPro" id="IPR036873">
    <property type="entry name" value="Rhodanese-like_dom_sf"/>
</dbReference>
<comment type="caution">
    <text evidence="13">The sequence shown here is derived from an EMBL/GenBank/DDBJ whole genome shotgun (WGS) entry which is preliminary data.</text>
</comment>
<gene>
    <name evidence="10" type="primary">MOCS3</name>
    <name evidence="10" type="synonym">CNX5</name>
    <name evidence="10" type="synonym">UBA4</name>
    <name evidence="13" type="ORF">DUNSADRAFT_3074</name>
</gene>
<keyword evidence="10" id="KW-0501">Molybdenum cofactor biosynthesis</keyword>
<name>A0ABQ7GUQ5_DUNSA</name>
<dbReference type="InterPro" id="IPR045886">
    <property type="entry name" value="ThiF/MoeB/HesA"/>
</dbReference>
<dbReference type="InterPro" id="IPR000594">
    <property type="entry name" value="ThiF_NAD_FAD-bd"/>
</dbReference>
<evidence type="ECO:0000256" key="7">
    <source>
        <dbReference type="ARBA" id="ARBA00022833"/>
    </source>
</evidence>
<comment type="pathway">
    <text evidence="10">tRNA modification; 5-methoxycarbonylmethyl-2-thiouridine-tRNA biosynthesis.</text>
</comment>
<dbReference type="CDD" id="cd00757">
    <property type="entry name" value="ThiF_MoeB_HesA_family"/>
    <property type="match status" value="1"/>
</dbReference>
<evidence type="ECO:0000256" key="5">
    <source>
        <dbReference type="ARBA" id="ARBA00022723"/>
    </source>
</evidence>
<comment type="catalytic activity">
    <reaction evidence="10">
        <text>[molybdopterin-synthase sulfur-carrier protein]-C-terminal Gly-Gly-AMP + S-sulfanyl-L-cysteinyl-[cysteine desulfurase] + AH2 = [molybdopterin-synthase sulfur-carrier protein]-C-terminal-Gly-aminoethanethioate + L-cysteinyl-[cysteine desulfurase] + A + AMP + 2 H(+)</text>
        <dbReference type="Rhea" id="RHEA:48612"/>
        <dbReference type="Rhea" id="RHEA-COMP:12157"/>
        <dbReference type="Rhea" id="RHEA-COMP:12158"/>
        <dbReference type="Rhea" id="RHEA-COMP:12159"/>
        <dbReference type="Rhea" id="RHEA-COMP:19907"/>
        <dbReference type="ChEBI" id="CHEBI:13193"/>
        <dbReference type="ChEBI" id="CHEBI:15378"/>
        <dbReference type="ChEBI" id="CHEBI:17499"/>
        <dbReference type="ChEBI" id="CHEBI:29950"/>
        <dbReference type="ChEBI" id="CHEBI:61963"/>
        <dbReference type="ChEBI" id="CHEBI:90618"/>
        <dbReference type="ChEBI" id="CHEBI:232372"/>
        <dbReference type="ChEBI" id="CHEBI:456215"/>
        <dbReference type="EC" id="2.8.1.11"/>
    </reaction>
</comment>